<dbReference type="Pfam" id="PF14021">
    <property type="entry name" value="TNT"/>
    <property type="match status" value="1"/>
</dbReference>
<dbReference type="InterPro" id="IPR022385">
    <property type="entry name" value="Rhs_assc_core"/>
</dbReference>
<evidence type="ECO:0000259" key="3">
    <source>
        <dbReference type="Pfam" id="PF14021"/>
    </source>
</evidence>
<organism evidence="5 6">
    <name type="scientific">Actinocatenispora thailandica</name>
    <dbReference type="NCBI Taxonomy" id="227318"/>
    <lineage>
        <taxon>Bacteria</taxon>
        <taxon>Bacillati</taxon>
        <taxon>Actinomycetota</taxon>
        <taxon>Actinomycetes</taxon>
        <taxon>Micromonosporales</taxon>
        <taxon>Micromonosporaceae</taxon>
        <taxon>Actinocatenispora</taxon>
    </lineage>
</organism>
<accession>A0A7R7DTH6</accession>
<dbReference type="PANTHER" id="PTHR32305">
    <property type="match status" value="1"/>
</dbReference>
<reference evidence="5 6" key="1">
    <citation type="submission" date="2020-08" db="EMBL/GenBank/DDBJ databases">
        <title>Whole genome shotgun sequence of Actinocatenispora thailandica NBRC 105041.</title>
        <authorList>
            <person name="Komaki H."/>
            <person name="Tamura T."/>
        </authorList>
    </citation>
    <scope>NUCLEOTIDE SEQUENCE [LARGE SCALE GENOMIC DNA]</scope>
    <source>
        <strain evidence="5 6">NBRC 105041</strain>
    </source>
</reference>
<evidence type="ECO:0000313" key="6">
    <source>
        <dbReference type="Proteomes" id="UP000611640"/>
    </source>
</evidence>
<feature type="region of interest" description="Disordered" evidence="2">
    <location>
        <begin position="438"/>
        <end position="480"/>
    </location>
</feature>
<dbReference type="EMBL" id="AP023355">
    <property type="protein sequence ID" value="BCJ37539.1"/>
    <property type="molecule type" value="Genomic_DNA"/>
</dbReference>
<gene>
    <name evidence="5" type="ORF">Athai_50420</name>
</gene>
<feature type="domain" description="Teneurin-like YD-shell" evidence="4">
    <location>
        <begin position="156"/>
        <end position="251"/>
    </location>
</feature>
<keyword evidence="1" id="KW-0677">Repeat</keyword>
<dbReference type="GO" id="GO:0050135">
    <property type="term" value="F:NADP+ nucleosidase activity"/>
    <property type="evidence" value="ECO:0007669"/>
    <property type="project" value="InterPro"/>
</dbReference>
<keyword evidence="6" id="KW-1185">Reference proteome</keyword>
<evidence type="ECO:0000256" key="1">
    <source>
        <dbReference type="ARBA" id="ARBA00022737"/>
    </source>
</evidence>
<evidence type="ECO:0000259" key="4">
    <source>
        <dbReference type="Pfam" id="PF25023"/>
    </source>
</evidence>
<dbReference type="Gene3D" id="2.180.10.10">
    <property type="entry name" value="RHS repeat-associated core"/>
    <property type="match status" value="1"/>
</dbReference>
<evidence type="ECO:0008006" key="7">
    <source>
        <dbReference type="Google" id="ProtNLM"/>
    </source>
</evidence>
<proteinExistence type="predicted"/>
<dbReference type="KEGG" id="atl:Athai_50420"/>
<evidence type="ECO:0000313" key="5">
    <source>
        <dbReference type="EMBL" id="BCJ37539.1"/>
    </source>
</evidence>
<feature type="compositionally biased region" description="Low complexity" evidence="2">
    <location>
        <begin position="443"/>
        <end position="452"/>
    </location>
</feature>
<feature type="region of interest" description="Disordered" evidence="2">
    <location>
        <begin position="36"/>
        <end position="62"/>
    </location>
</feature>
<evidence type="ECO:0000256" key="2">
    <source>
        <dbReference type="SAM" id="MobiDB-lite"/>
    </source>
</evidence>
<dbReference type="PANTHER" id="PTHR32305:SF17">
    <property type="entry name" value="TRNA NUCLEASE WAPA"/>
    <property type="match status" value="1"/>
</dbReference>
<dbReference type="AlphaFoldDB" id="A0A7R7DTH6"/>
<dbReference type="InterPro" id="IPR050708">
    <property type="entry name" value="T6SS_VgrG/RHS"/>
</dbReference>
<dbReference type="NCBIfam" id="TIGR03696">
    <property type="entry name" value="Rhs_assc_core"/>
    <property type="match status" value="1"/>
</dbReference>
<dbReference type="Pfam" id="PF25023">
    <property type="entry name" value="TEN_YD-shell"/>
    <property type="match status" value="1"/>
</dbReference>
<feature type="domain" description="TNT" evidence="3">
    <location>
        <begin position="488"/>
        <end position="573"/>
    </location>
</feature>
<dbReference type="InterPro" id="IPR056823">
    <property type="entry name" value="TEN-like_YD-shell"/>
</dbReference>
<dbReference type="Proteomes" id="UP000611640">
    <property type="component" value="Chromosome"/>
</dbReference>
<protein>
    <recommendedName>
        <fullName evidence="7">DUF4237 domain-containing protein</fullName>
    </recommendedName>
</protein>
<name>A0A7R7DTH6_9ACTN</name>
<dbReference type="InterPro" id="IPR025331">
    <property type="entry name" value="TNT"/>
</dbReference>
<sequence length="574" mass="58276">MTGGALTTTTTTETFDTPNAAHAVHTATTAVDGATSGKQTWTYDPDGRPTGIDKTGGTQADSTQTLAWTPTGQLANLSTAESGNPTHDTSYGYDATGGLVARTDDGVTTLYLGSDTITVSDGTVSKVSRAYAFPGGPTAVREATTAGTTLHWQTADPQGTGLDDFTADTLSLTRRTYTPFGQDRAAGNTGTGWAGDKGFLGGVADDTTGLTNLGAREYAPALGRFLNPDPLLQPGNPQQFNGYAYANNDPVNQSDPTGQVACADRGAVYGWTAQDFKDAAKQRGDTVVVGSSPPPPPAKPAQKKCGWLSFCKIKQVGNSALHWAQKHPTLVSTIVSIGVGVGCGAAIGWTGVGAIACGALSGAIGDAVSYGLECSAAGDCTGGGFAKAAIVGAVAGAVGGAIGGGAAGKVIRALGKRVIAKALKKGATDVVEDAAETVGSKSAEGAAETVEAGARDASTLEESAGKELLPSPWPPNDGFMHEPVDTVLKPGSRIDRFGHDGGRFVAKEGTPLPQRAMRVGADRAPYSIFEVQADMQVRGGITAPAFGQPGGGIQYTLPDSVANLLKAGTIRRVG</sequence>